<dbReference type="InterPro" id="IPR039424">
    <property type="entry name" value="SBP_5"/>
</dbReference>
<evidence type="ECO:0000313" key="4">
    <source>
        <dbReference type="Proteomes" id="UP000185696"/>
    </source>
</evidence>
<protein>
    <submittedName>
        <fullName evidence="3">Peptide ABC transporter substrate-binding protein</fullName>
    </submittedName>
</protein>
<feature type="domain" description="Solute-binding protein family 5" evidence="2">
    <location>
        <begin position="83"/>
        <end position="469"/>
    </location>
</feature>
<dbReference type="Gene3D" id="3.90.76.10">
    <property type="entry name" value="Dipeptide-binding Protein, Domain 1"/>
    <property type="match status" value="1"/>
</dbReference>
<keyword evidence="4" id="KW-1185">Reference proteome</keyword>
<proteinExistence type="predicted"/>
<sequence length="547" mass="59197">MAAVVMPVATALVITSCGGDDSGDGDGAGGAGNNKNDTGTVSVFGTEPENPLVPGNTTETGGGKIVDAMFTGLVDYDPVTSEPRNAHAEDIAVSDDGKEMTFKLKDGWTFHDGTPVKAKNYVDAWNYTAYGPNGQQGASFFMQVAGFDQVNLPDPDGAEGPKPAPTPPAKEMSGLEVIDDLTFKVTFSAPHPIFRVKLGYPTYSPLPDSFFADPAKFEETPVGNGPWKFVSRVPGQEVLVERFDEYKGDDKGKVKNVKFSFPESADAAYAMVVDNKLDFLDTMPPSALAGNIWQTDLEGRSSSAEILSLQSMSFPLYDPKYKSVDFRQAISMAINREEITKTIFEGNRKPATGYASSKVPGWEPGACGELCEFNAEEAKKLFDKSGFTGTVEITSNADGGHKEWVDAACGQITNTLGVACKFVPVQSFGEIREKINAREMTQIYRSGWLADYPLVENFLNPIYRTGGSSNDNGYSNPAVDAKLAEADSAASEEEAYALYHEAETMIAQDMPAIPLWDNPSQFGWSTNLKNVRMTPDRELDLSYVEIA</sequence>
<evidence type="ECO:0000313" key="3">
    <source>
        <dbReference type="EMBL" id="OLF11061.1"/>
    </source>
</evidence>
<name>A0A7Z1AY15_9PSEU</name>
<dbReference type="InterPro" id="IPR000914">
    <property type="entry name" value="SBP_5_dom"/>
</dbReference>
<feature type="compositionally biased region" description="Polar residues" evidence="1">
    <location>
        <begin position="33"/>
        <end position="43"/>
    </location>
</feature>
<dbReference type="Gene3D" id="3.10.105.10">
    <property type="entry name" value="Dipeptide-binding Protein, Domain 3"/>
    <property type="match status" value="1"/>
</dbReference>
<dbReference type="GO" id="GO:0015833">
    <property type="term" value="P:peptide transport"/>
    <property type="evidence" value="ECO:0007669"/>
    <property type="project" value="TreeGrafter"/>
</dbReference>
<gene>
    <name evidence="3" type="ORF">BLA60_13730</name>
</gene>
<feature type="region of interest" description="Disordered" evidence="1">
    <location>
        <begin position="24"/>
        <end position="61"/>
    </location>
</feature>
<dbReference type="GO" id="GO:1904680">
    <property type="term" value="F:peptide transmembrane transporter activity"/>
    <property type="evidence" value="ECO:0007669"/>
    <property type="project" value="TreeGrafter"/>
</dbReference>
<evidence type="ECO:0000256" key="1">
    <source>
        <dbReference type="SAM" id="MobiDB-lite"/>
    </source>
</evidence>
<dbReference type="SUPFAM" id="SSF53850">
    <property type="entry name" value="Periplasmic binding protein-like II"/>
    <property type="match status" value="1"/>
</dbReference>
<dbReference type="Pfam" id="PF00496">
    <property type="entry name" value="SBP_bac_5"/>
    <property type="match status" value="1"/>
</dbReference>
<organism evidence="3 4">
    <name type="scientific">Actinophytocola xinjiangensis</name>
    <dbReference type="NCBI Taxonomy" id="485602"/>
    <lineage>
        <taxon>Bacteria</taxon>
        <taxon>Bacillati</taxon>
        <taxon>Actinomycetota</taxon>
        <taxon>Actinomycetes</taxon>
        <taxon>Pseudonocardiales</taxon>
        <taxon>Pseudonocardiaceae</taxon>
    </lineage>
</organism>
<dbReference type="PIRSF" id="PIRSF002741">
    <property type="entry name" value="MppA"/>
    <property type="match status" value="1"/>
</dbReference>
<dbReference type="InterPro" id="IPR030678">
    <property type="entry name" value="Peptide/Ni-bd"/>
</dbReference>
<dbReference type="PANTHER" id="PTHR30290">
    <property type="entry name" value="PERIPLASMIC BINDING COMPONENT OF ABC TRANSPORTER"/>
    <property type="match status" value="1"/>
</dbReference>
<dbReference type="Gene3D" id="3.40.190.10">
    <property type="entry name" value="Periplasmic binding protein-like II"/>
    <property type="match status" value="1"/>
</dbReference>
<accession>A0A7Z1AY15</accession>
<evidence type="ECO:0000259" key="2">
    <source>
        <dbReference type="Pfam" id="PF00496"/>
    </source>
</evidence>
<dbReference type="GO" id="GO:0042597">
    <property type="term" value="C:periplasmic space"/>
    <property type="evidence" value="ECO:0007669"/>
    <property type="project" value="UniProtKB-ARBA"/>
</dbReference>
<comment type="caution">
    <text evidence="3">The sequence shown here is derived from an EMBL/GenBank/DDBJ whole genome shotgun (WGS) entry which is preliminary data.</text>
</comment>
<dbReference type="PANTHER" id="PTHR30290:SF83">
    <property type="entry name" value="ABC TRANSPORTER SUBSTRATE-BINDING PROTEIN"/>
    <property type="match status" value="1"/>
</dbReference>
<dbReference type="CDD" id="cd00995">
    <property type="entry name" value="PBP2_NikA_DppA_OppA_like"/>
    <property type="match status" value="1"/>
</dbReference>
<dbReference type="AlphaFoldDB" id="A0A7Z1AY15"/>
<dbReference type="GO" id="GO:0043190">
    <property type="term" value="C:ATP-binding cassette (ABC) transporter complex"/>
    <property type="evidence" value="ECO:0007669"/>
    <property type="project" value="InterPro"/>
</dbReference>
<dbReference type="EMBL" id="MSIF01000005">
    <property type="protein sequence ID" value="OLF11061.1"/>
    <property type="molecule type" value="Genomic_DNA"/>
</dbReference>
<dbReference type="Proteomes" id="UP000185696">
    <property type="component" value="Unassembled WGS sequence"/>
</dbReference>
<reference evidence="3 4" key="1">
    <citation type="submission" date="2016-12" db="EMBL/GenBank/DDBJ databases">
        <title>The draft genome sequence of Actinophytocola xinjiangensis.</title>
        <authorList>
            <person name="Wang W."/>
            <person name="Yuan L."/>
        </authorList>
    </citation>
    <scope>NUCLEOTIDE SEQUENCE [LARGE SCALE GENOMIC DNA]</scope>
    <source>
        <strain evidence="3 4">CGMCC 4.4663</strain>
    </source>
</reference>